<dbReference type="InterPro" id="IPR016024">
    <property type="entry name" value="ARM-type_fold"/>
</dbReference>
<gene>
    <name evidence="1" type="ORF">BXT86_02660</name>
</gene>
<dbReference type="PANTHER" id="PTHR12697:SF5">
    <property type="entry name" value="DEOXYHYPUSINE HYDROXYLASE"/>
    <property type="match status" value="1"/>
</dbReference>
<reference evidence="2" key="1">
    <citation type="submission" date="2017-01" db="EMBL/GenBank/DDBJ databases">
        <title>Novel pathways for hydrocarbon cycling and metabolic interdependencies in hydrothermal sediment communities.</title>
        <authorList>
            <person name="Dombrowski N."/>
            <person name="Seitz K."/>
            <person name="Teske A."/>
            <person name="Baker B."/>
        </authorList>
    </citation>
    <scope>NUCLEOTIDE SEQUENCE [LARGE SCALE GENOMIC DNA]</scope>
</reference>
<dbReference type="Pfam" id="PF03130">
    <property type="entry name" value="HEAT_PBS"/>
    <property type="match status" value="1"/>
</dbReference>
<dbReference type="GO" id="GO:0016491">
    <property type="term" value="F:oxidoreductase activity"/>
    <property type="evidence" value="ECO:0007669"/>
    <property type="project" value="TreeGrafter"/>
</dbReference>
<dbReference type="Proteomes" id="UP000191663">
    <property type="component" value="Unassembled WGS sequence"/>
</dbReference>
<evidence type="ECO:0008006" key="3">
    <source>
        <dbReference type="Google" id="ProtNLM"/>
    </source>
</evidence>
<dbReference type="Pfam" id="PF13646">
    <property type="entry name" value="HEAT_2"/>
    <property type="match status" value="2"/>
</dbReference>
<evidence type="ECO:0000313" key="2">
    <source>
        <dbReference type="Proteomes" id="UP000191663"/>
    </source>
</evidence>
<name>A0A1V4QFM1_UNCW3</name>
<dbReference type="InterPro" id="IPR004155">
    <property type="entry name" value="PBS_lyase_HEAT"/>
</dbReference>
<organism evidence="1 2">
    <name type="scientific">candidate division WOR-3 bacterium 4484_100</name>
    <dbReference type="NCBI Taxonomy" id="1936077"/>
    <lineage>
        <taxon>Bacteria</taxon>
        <taxon>Bacteria division WOR-3</taxon>
    </lineage>
</organism>
<dbReference type="PANTHER" id="PTHR12697">
    <property type="entry name" value="PBS LYASE HEAT-LIKE PROTEIN"/>
    <property type="match status" value="1"/>
</dbReference>
<dbReference type="AlphaFoldDB" id="A0A1V4QFM1"/>
<comment type="caution">
    <text evidence="1">The sequence shown here is derived from an EMBL/GenBank/DDBJ whole genome shotgun (WGS) entry which is preliminary data.</text>
</comment>
<sequence>MKILNAGIKDSSVVIQVNAAKGLQEIGDSRGIELLYKILRGDDTDGIVAALGALYELREERLSPLVVNLIKNSDPLVRTEAYRVIAELSQPEVKKILIDGTKDRIVRIRRIAYRGLAQFKDKTVLQPGLRDPDPIVRIESARSLGLCGEKGMENFIRNELKLKNPEVWAQGVLALAELRDTSALDFIKKLLVETPWDLKITACEALLILNDRSGIDILKQGLESEDPFVRIKTVGVLKRFLISELFEPLKEATKDEYINVSITAIEALARYRQKECKNLFAKLMDAPNPLVKIAAATAYLREE</sequence>
<accession>A0A1V4QFM1</accession>
<evidence type="ECO:0000313" key="1">
    <source>
        <dbReference type="EMBL" id="OPX18148.1"/>
    </source>
</evidence>
<dbReference type="SUPFAM" id="SSF48371">
    <property type="entry name" value="ARM repeat"/>
    <property type="match status" value="1"/>
</dbReference>
<dbReference type="EMBL" id="MUKB01000035">
    <property type="protein sequence ID" value="OPX18148.1"/>
    <property type="molecule type" value="Genomic_DNA"/>
</dbReference>
<dbReference type="Gene3D" id="1.25.10.10">
    <property type="entry name" value="Leucine-rich Repeat Variant"/>
    <property type="match status" value="2"/>
</dbReference>
<dbReference type="InterPro" id="IPR011989">
    <property type="entry name" value="ARM-like"/>
</dbReference>
<protein>
    <recommendedName>
        <fullName evidence="3">HEAT repeat domain-containing protein</fullName>
    </recommendedName>
</protein>
<proteinExistence type="predicted"/>